<evidence type="ECO:0000256" key="2">
    <source>
        <dbReference type="ARBA" id="ARBA00011103"/>
    </source>
</evidence>
<dbReference type="PROSITE" id="PS50125">
    <property type="entry name" value="GUANYLATE_CYCLASE_2"/>
    <property type="match status" value="1"/>
</dbReference>
<reference evidence="9" key="1">
    <citation type="submission" date="2021-01" db="EMBL/GenBank/DDBJ databases">
        <authorList>
            <person name="Corre E."/>
            <person name="Pelletier E."/>
            <person name="Niang G."/>
            <person name="Scheremetjew M."/>
            <person name="Finn R."/>
            <person name="Kale V."/>
            <person name="Holt S."/>
            <person name="Cochrane G."/>
            <person name="Meng A."/>
            <person name="Brown T."/>
            <person name="Cohen L."/>
        </authorList>
    </citation>
    <scope>NUCLEOTIDE SEQUENCE</scope>
    <source>
        <strain evidence="9">WS</strain>
    </source>
</reference>
<dbReference type="SUPFAM" id="SSF55073">
    <property type="entry name" value="Nucleotide cyclase"/>
    <property type="match status" value="1"/>
</dbReference>
<dbReference type="GO" id="GO:0009190">
    <property type="term" value="P:cyclic nucleotide biosynthetic process"/>
    <property type="evidence" value="ECO:0007669"/>
    <property type="project" value="InterPro"/>
</dbReference>
<dbReference type="Pfam" id="PF00211">
    <property type="entry name" value="Guanylate_cyc"/>
    <property type="match status" value="1"/>
</dbReference>
<dbReference type="PROSITE" id="PS50925">
    <property type="entry name" value="BLUF"/>
    <property type="match status" value="1"/>
</dbReference>
<evidence type="ECO:0000256" key="4">
    <source>
        <dbReference type="ARBA" id="ARBA00022846"/>
    </source>
</evidence>
<keyword evidence="5" id="KW-0969">Cilium</keyword>
<evidence type="ECO:0000259" key="7">
    <source>
        <dbReference type="PROSITE" id="PS50125"/>
    </source>
</evidence>
<dbReference type="Pfam" id="PF04940">
    <property type="entry name" value="BLUF"/>
    <property type="match status" value="1"/>
</dbReference>
<dbReference type="Gene3D" id="3.30.70.1230">
    <property type="entry name" value="Nucleotide cyclase"/>
    <property type="match status" value="1"/>
</dbReference>
<protein>
    <recommendedName>
        <fullName evidence="10">Guanylate cyclase domain-containing protein</fullName>
    </recommendedName>
</protein>
<dbReference type="InterPro" id="IPR007024">
    <property type="entry name" value="BLUF_domain"/>
</dbReference>
<evidence type="ECO:0000259" key="8">
    <source>
        <dbReference type="PROSITE" id="PS50925"/>
    </source>
</evidence>
<organism evidence="9">
    <name type="scientific">Percolomonas cosmopolitus</name>
    <dbReference type="NCBI Taxonomy" id="63605"/>
    <lineage>
        <taxon>Eukaryota</taxon>
        <taxon>Discoba</taxon>
        <taxon>Heterolobosea</taxon>
        <taxon>Tetramitia</taxon>
        <taxon>Eutetramitia</taxon>
        <taxon>Percolomonadidae</taxon>
        <taxon>Percolomonas</taxon>
    </lineage>
</organism>
<feature type="domain" description="Guanylate cyclase" evidence="7">
    <location>
        <begin position="199"/>
        <end position="319"/>
    </location>
</feature>
<dbReference type="PANTHER" id="PTHR43081">
    <property type="entry name" value="ADENYLATE CYCLASE, TERMINAL-DIFFERENTIATION SPECIFIC-RELATED"/>
    <property type="match status" value="1"/>
</dbReference>
<accession>A0A7S1KPP3</accession>
<feature type="domain" description="BLUF" evidence="8">
    <location>
        <begin position="41"/>
        <end position="140"/>
    </location>
</feature>
<dbReference type="InterPro" id="IPR001054">
    <property type="entry name" value="A/G_cyclase"/>
</dbReference>
<evidence type="ECO:0000313" key="9">
    <source>
        <dbReference type="EMBL" id="CAD9080235.1"/>
    </source>
</evidence>
<dbReference type="SUPFAM" id="SSF54975">
    <property type="entry name" value="Acylphosphatase/BLUF domain-like"/>
    <property type="match status" value="1"/>
</dbReference>
<dbReference type="InterPro" id="IPR050697">
    <property type="entry name" value="Adenylyl/Guanylyl_Cyclase_3/4"/>
</dbReference>
<dbReference type="GO" id="GO:0031514">
    <property type="term" value="C:motile cilium"/>
    <property type="evidence" value="ECO:0007669"/>
    <property type="project" value="UniProtKB-SubCell"/>
</dbReference>
<comment type="subcellular location">
    <subcellularLocation>
        <location evidence="1">Cell projection</location>
        <location evidence="1">Cilium</location>
        <location evidence="1">Flagellum</location>
    </subcellularLocation>
</comment>
<gene>
    <name evidence="9" type="ORF">PCOS0759_LOCUS3475</name>
</gene>
<evidence type="ECO:0008006" key="10">
    <source>
        <dbReference type="Google" id="ProtNLM"/>
    </source>
</evidence>
<dbReference type="SMART" id="SM00044">
    <property type="entry name" value="CYCc"/>
    <property type="match status" value="1"/>
</dbReference>
<dbReference type="SMART" id="SM01034">
    <property type="entry name" value="BLUF"/>
    <property type="match status" value="1"/>
</dbReference>
<dbReference type="AlphaFoldDB" id="A0A7S1KPP3"/>
<evidence type="ECO:0000256" key="6">
    <source>
        <dbReference type="ARBA" id="ARBA00023273"/>
    </source>
</evidence>
<dbReference type="Gene3D" id="3.30.70.100">
    <property type="match status" value="1"/>
</dbReference>
<keyword evidence="3" id="KW-0677">Repeat</keyword>
<dbReference type="EMBL" id="HBGD01004219">
    <property type="protein sequence ID" value="CAD9080235.1"/>
    <property type="molecule type" value="Transcribed_RNA"/>
</dbReference>
<sequence length="394" mass="44047">MGTAASVPQTSSDHKVPPARSMEIVGSDVCCSSGGLSSYVECRLMLTSEGEVEYDKKSIDNIINVSNRNNSLLDISGTWLHIGKINLHVLEGSRKNVFAVWEKIRDDTRHTHTQLVNLEEAEPHSGSPGLLRMAKYWRMRLFNLNEDANEDLVMILRSMLRALVKRNEILAAFTEPKVLSLLEEGKDPRFQEPVQVERVIMFCDVVNYTTNARCHPISFVKRMLEEYYCIVDDAVTLYGGTVTHFLGDGALNVFPADKCCEAVQAAVKILRDLRQSPHFKNLQSGIGLCCGEVLEGSFGFHKKEHCVCGTVVNQCSRIEGMTRSTGRALLFCESTKKKIEHLYNNVVSVGTFTLKGFEEGEKLFTLEDPCMRLDVTERGSIVEEVVAAVPQDSY</sequence>
<dbReference type="GO" id="GO:0071949">
    <property type="term" value="F:FAD binding"/>
    <property type="evidence" value="ECO:0007669"/>
    <property type="project" value="InterPro"/>
</dbReference>
<dbReference type="InterPro" id="IPR029787">
    <property type="entry name" value="Nucleotide_cyclase"/>
</dbReference>
<name>A0A7S1KPP3_9EUKA</name>
<comment type="subunit">
    <text evidence="2">Heterotetramer of two alpha and two beta subunits.</text>
</comment>
<proteinExistence type="predicted"/>
<evidence type="ECO:0000256" key="3">
    <source>
        <dbReference type="ARBA" id="ARBA00022737"/>
    </source>
</evidence>
<dbReference type="InterPro" id="IPR036046">
    <property type="entry name" value="Acylphosphatase-like_dom_sf"/>
</dbReference>
<dbReference type="GO" id="GO:0009882">
    <property type="term" value="F:blue light photoreceptor activity"/>
    <property type="evidence" value="ECO:0007669"/>
    <property type="project" value="InterPro"/>
</dbReference>
<keyword evidence="4" id="KW-0282">Flagellum</keyword>
<evidence type="ECO:0000256" key="5">
    <source>
        <dbReference type="ARBA" id="ARBA00023069"/>
    </source>
</evidence>
<dbReference type="PANTHER" id="PTHR43081:SF1">
    <property type="entry name" value="ADENYLATE CYCLASE, TERMINAL-DIFFERENTIATION SPECIFIC"/>
    <property type="match status" value="1"/>
</dbReference>
<evidence type="ECO:0000256" key="1">
    <source>
        <dbReference type="ARBA" id="ARBA00004230"/>
    </source>
</evidence>
<keyword evidence="6" id="KW-0966">Cell projection</keyword>
<dbReference type="CDD" id="cd07302">
    <property type="entry name" value="CHD"/>
    <property type="match status" value="1"/>
</dbReference>